<organism evidence="2 3">
    <name type="scientific">Kozakia baliensis</name>
    <dbReference type="NCBI Taxonomy" id="153496"/>
    <lineage>
        <taxon>Bacteria</taxon>
        <taxon>Pseudomonadati</taxon>
        <taxon>Pseudomonadota</taxon>
        <taxon>Alphaproteobacteria</taxon>
        <taxon>Acetobacterales</taxon>
        <taxon>Acetobacteraceae</taxon>
        <taxon>Kozakia</taxon>
    </lineage>
</organism>
<evidence type="ECO:0000313" key="3">
    <source>
        <dbReference type="Proteomes" id="UP000179145"/>
    </source>
</evidence>
<dbReference type="InterPro" id="IPR007813">
    <property type="entry name" value="PilN"/>
</dbReference>
<dbReference type="AlphaFoldDB" id="A0A1D8UZ02"/>
<dbReference type="InterPro" id="IPR043129">
    <property type="entry name" value="ATPase_NBD"/>
</dbReference>
<dbReference type="EMBL" id="CP014677">
    <property type="protein sequence ID" value="AOX18841.1"/>
    <property type="molecule type" value="Genomic_DNA"/>
</dbReference>
<dbReference type="SUPFAM" id="SSF53067">
    <property type="entry name" value="Actin-like ATPase domain"/>
    <property type="match status" value="1"/>
</dbReference>
<keyword evidence="2" id="KW-0614">Plasmid</keyword>
<dbReference type="PANTHER" id="PTHR40278:SF1">
    <property type="entry name" value="DNA UTILIZATION PROTEIN HOFN"/>
    <property type="match status" value="1"/>
</dbReference>
<keyword evidence="1" id="KW-1133">Transmembrane helix</keyword>
<feature type="transmembrane region" description="Helical" evidence="1">
    <location>
        <begin position="198"/>
        <end position="220"/>
    </location>
</feature>
<sequence>MLTDEFLSWWRRQIKSLLPRRIGDVAVFARPALLIKIERNILYFSRRRRGEILPICSYDLTVPENDEEFSRCAQILTAEARKTARKPALLRCAYDMILQRDVTLPLATEHHLEAVVPYEMDRFTPFSSEAVYATHEILFRDPNTQQIGLRLSLIPKAFLTPALDVLSRLHIRADRLQIEGKDFEIPLKDISERKAPFIARYALAGVCVLIFAALLSLGFWQQSVEARRLSEGISALRPAAMEAVALRQTLSDRSSGMTLIAQERRRLGDPLEVLAAATRILPDDSYLTDFIMRQGQIIISGRSPTATALIHAFSRETVFKNPVFVAPVTRVDGENTSLFSLRATVGR</sequence>
<evidence type="ECO:0000256" key="1">
    <source>
        <dbReference type="SAM" id="Phobius"/>
    </source>
</evidence>
<reference evidence="2 3" key="1">
    <citation type="journal article" date="2016" name="Microb. Cell Fact.">
        <title>Dissection of exopolysaccharide biosynthesis in Kozakia baliensis.</title>
        <authorList>
            <person name="Brandt J.U."/>
            <person name="Jakob F."/>
            <person name="Behr J."/>
            <person name="Geissler A.J."/>
            <person name="Vogel R.F."/>
        </authorList>
    </citation>
    <scope>NUCLEOTIDE SEQUENCE [LARGE SCALE GENOMIC DNA]</scope>
    <source>
        <strain evidence="2 3">DSM 14400</strain>
        <plasmid evidence="3">Plasmid pkb14400_3</plasmid>
    </source>
</reference>
<keyword evidence="1" id="KW-0812">Transmembrane</keyword>
<gene>
    <name evidence="2" type="ORF">A0U89_16275</name>
</gene>
<accession>A0A1D8UZ02</accession>
<dbReference type="Pfam" id="PF05137">
    <property type="entry name" value="PilN"/>
    <property type="match status" value="1"/>
</dbReference>
<geneLocation type="plasmid" evidence="3">
    <name>pkb14400_3</name>
</geneLocation>
<keyword evidence="1" id="KW-0472">Membrane</keyword>
<dbReference type="PANTHER" id="PTHR40278">
    <property type="entry name" value="DNA UTILIZATION PROTEIN HOFN"/>
    <property type="match status" value="1"/>
</dbReference>
<evidence type="ECO:0000313" key="2">
    <source>
        <dbReference type="EMBL" id="AOX18841.1"/>
    </source>
</evidence>
<dbReference type="InterPro" id="IPR052534">
    <property type="entry name" value="Extracell_DNA_Util/SecSys_Comp"/>
</dbReference>
<name>A0A1D8UZ02_9PROT</name>
<dbReference type="Proteomes" id="UP000179145">
    <property type="component" value="Plasmid pKB14400_3"/>
</dbReference>
<keyword evidence="3" id="KW-1185">Reference proteome</keyword>
<proteinExistence type="predicted"/>
<protein>
    <submittedName>
        <fullName evidence="2">Uncharacterized protein</fullName>
    </submittedName>
</protein>
<dbReference type="KEGG" id="kba:A0U89_16275"/>